<dbReference type="EMBL" id="MU273771">
    <property type="protein sequence ID" value="KAI0028255.1"/>
    <property type="molecule type" value="Genomic_DNA"/>
</dbReference>
<reference evidence="1" key="2">
    <citation type="journal article" date="2022" name="New Phytol.">
        <title>Evolutionary transition to the ectomycorrhizal habit in the genomes of a hyperdiverse lineage of mushroom-forming fungi.</title>
        <authorList>
            <person name="Looney B."/>
            <person name="Miyauchi S."/>
            <person name="Morin E."/>
            <person name="Drula E."/>
            <person name="Courty P.E."/>
            <person name="Kohler A."/>
            <person name="Kuo A."/>
            <person name="LaButti K."/>
            <person name="Pangilinan J."/>
            <person name="Lipzen A."/>
            <person name="Riley R."/>
            <person name="Andreopoulos W."/>
            <person name="He G."/>
            <person name="Johnson J."/>
            <person name="Nolan M."/>
            <person name="Tritt A."/>
            <person name="Barry K.W."/>
            <person name="Grigoriev I.V."/>
            <person name="Nagy L.G."/>
            <person name="Hibbett D."/>
            <person name="Henrissat B."/>
            <person name="Matheny P.B."/>
            <person name="Labbe J."/>
            <person name="Martin F.M."/>
        </authorList>
    </citation>
    <scope>NUCLEOTIDE SEQUENCE</scope>
    <source>
        <strain evidence="1">EC-137</strain>
    </source>
</reference>
<name>A0ACB8Q9N0_9AGAM</name>
<evidence type="ECO:0000313" key="2">
    <source>
        <dbReference type="Proteomes" id="UP000814128"/>
    </source>
</evidence>
<comment type="caution">
    <text evidence="1">The sequence shown here is derived from an EMBL/GenBank/DDBJ whole genome shotgun (WGS) entry which is preliminary data.</text>
</comment>
<proteinExistence type="predicted"/>
<organism evidence="1 2">
    <name type="scientific">Vararia minispora EC-137</name>
    <dbReference type="NCBI Taxonomy" id="1314806"/>
    <lineage>
        <taxon>Eukaryota</taxon>
        <taxon>Fungi</taxon>
        <taxon>Dikarya</taxon>
        <taxon>Basidiomycota</taxon>
        <taxon>Agaricomycotina</taxon>
        <taxon>Agaricomycetes</taxon>
        <taxon>Russulales</taxon>
        <taxon>Lachnocladiaceae</taxon>
        <taxon>Vararia</taxon>
    </lineage>
</organism>
<reference evidence="1" key="1">
    <citation type="submission" date="2021-02" db="EMBL/GenBank/DDBJ databases">
        <authorList>
            <consortium name="DOE Joint Genome Institute"/>
            <person name="Ahrendt S."/>
            <person name="Looney B.P."/>
            <person name="Miyauchi S."/>
            <person name="Morin E."/>
            <person name="Drula E."/>
            <person name="Courty P.E."/>
            <person name="Chicoki N."/>
            <person name="Fauchery L."/>
            <person name="Kohler A."/>
            <person name="Kuo A."/>
            <person name="Labutti K."/>
            <person name="Pangilinan J."/>
            <person name="Lipzen A."/>
            <person name="Riley R."/>
            <person name="Andreopoulos W."/>
            <person name="He G."/>
            <person name="Johnson J."/>
            <person name="Barry K.W."/>
            <person name="Grigoriev I.V."/>
            <person name="Nagy L."/>
            <person name="Hibbett D."/>
            <person name="Henrissat B."/>
            <person name="Matheny P.B."/>
            <person name="Labbe J."/>
            <person name="Martin F."/>
        </authorList>
    </citation>
    <scope>NUCLEOTIDE SEQUENCE</scope>
    <source>
        <strain evidence="1">EC-137</strain>
    </source>
</reference>
<evidence type="ECO:0000313" key="1">
    <source>
        <dbReference type="EMBL" id="KAI0028255.1"/>
    </source>
</evidence>
<protein>
    <submittedName>
        <fullName evidence="1">Uncharacterized protein</fullName>
    </submittedName>
</protein>
<feature type="non-terminal residue" evidence="1">
    <location>
        <position position="82"/>
    </location>
</feature>
<gene>
    <name evidence="1" type="ORF">K488DRAFT_27231</name>
</gene>
<dbReference type="Proteomes" id="UP000814128">
    <property type="component" value="Unassembled WGS sequence"/>
</dbReference>
<accession>A0ACB8Q9N0</accession>
<keyword evidence="2" id="KW-1185">Reference proteome</keyword>
<sequence length="82" mass="9313">LDDLRGHLHLKSCLNRFKRGNVMGQHGNTRARAAQNAIQALIDDAGDRYLCSREAYMALVGNGEWTKKFQELWPEDKVGLNE</sequence>
<feature type="non-terminal residue" evidence="1">
    <location>
        <position position="1"/>
    </location>
</feature>